<evidence type="ECO:0000259" key="1">
    <source>
        <dbReference type="SMART" id="SM00871"/>
    </source>
</evidence>
<dbReference type="Gene3D" id="3.20.80.10">
    <property type="entry name" value="Regulatory factor, effector binding domain"/>
    <property type="match status" value="1"/>
</dbReference>
<name>A0A4Q2S6G9_9ACTN</name>
<organism evidence="2 3">
    <name type="scientific">Nocardioides glacieisoli</name>
    <dbReference type="NCBI Taxonomy" id="1168730"/>
    <lineage>
        <taxon>Bacteria</taxon>
        <taxon>Bacillati</taxon>
        <taxon>Actinomycetota</taxon>
        <taxon>Actinomycetes</taxon>
        <taxon>Propionibacteriales</taxon>
        <taxon>Nocardioidaceae</taxon>
        <taxon>Nocardioides</taxon>
    </lineage>
</organism>
<keyword evidence="3" id="KW-1185">Reference proteome</keyword>
<dbReference type="InterPro" id="IPR011256">
    <property type="entry name" value="Reg_factor_effector_dom_sf"/>
</dbReference>
<dbReference type="InterPro" id="IPR010499">
    <property type="entry name" value="AraC_E-bd"/>
</dbReference>
<accession>A0A4Q2S6G9</accession>
<dbReference type="Proteomes" id="UP000291838">
    <property type="component" value="Unassembled WGS sequence"/>
</dbReference>
<evidence type="ECO:0000313" key="2">
    <source>
        <dbReference type="EMBL" id="RYB96184.1"/>
    </source>
</evidence>
<dbReference type="OrthoDB" id="795001at2"/>
<dbReference type="EMBL" id="SDWS01000001">
    <property type="protein sequence ID" value="RYB96184.1"/>
    <property type="molecule type" value="Genomic_DNA"/>
</dbReference>
<gene>
    <name evidence="2" type="ORF">EUA06_00945</name>
</gene>
<dbReference type="Pfam" id="PF06445">
    <property type="entry name" value="GyrI-like"/>
    <property type="match status" value="1"/>
</dbReference>
<dbReference type="InterPro" id="IPR029442">
    <property type="entry name" value="GyrI-like"/>
</dbReference>
<proteinExistence type="predicted"/>
<dbReference type="RefSeq" id="WP_129473136.1">
    <property type="nucleotide sequence ID" value="NZ_SDWS01000001.1"/>
</dbReference>
<feature type="domain" description="AraC effector-binding" evidence="1">
    <location>
        <begin position="11"/>
        <end position="162"/>
    </location>
</feature>
<comment type="caution">
    <text evidence="2">The sequence shown here is derived from an EMBL/GenBank/DDBJ whole genome shotgun (WGS) entry which is preliminary data.</text>
</comment>
<protein>
    <submittedName>
        <fullName evidence="2">AraC family transcriptional regulator</fullName>
    </submittedName>
</protein>
<dbReference type="SUPFAM" id="SSF55136">
    <property type="entry name" value="Probable bacterial effector-binding domain"/>
    <property type="match status" value="1"/>
</dbReference>
<sequence length="163" mass="16804">MTDLAPAQPYDHAARVELDSVPLAVIRHAGVTLGDIRTLFDDGYGAIAALIGTGAITPTGPALAIYKGDVEQAFDLELGFPVANALSSPLTAGERSVVPSTLPSGPAVAATHLGSYDDLGEAWGRLADAAGAQPTGSWIEVYVSDPSQEPDHLRTDLLMPVTG</sequence>
<reference evidence="2 3" key="1">
    <citation type="submission" date="2019-01" db="EMBL/GenBank/DDBJ databases">
        <title>Novel species of Nocardioides.</title>
        <authorList>
            <person name="Liu Q."/>
            <person name="Xin Y.-H."/>
        </authorList>
    </citation>
    <scope>NUCLEOTIDE SEQUENCE [LARGE SCALE GENOMIC DNA]</scope>
    <source>
        <strain evidence="2 3">HLT3-15</strain>
    </source>
</reference>
<dbReference type="SMART" id="SM00871">
    <property type="entry name" value="AraC_E_bind"/>
    <property type="match status" value="1"/>
</dbReference>
<evidence type="ECO:0000313" key="3">
    <source>
        <dbReference type="Proteomes" id="UP000291838"/>
    </source>
</evidence>
<dbReference type="AlphaFoldDB" id="A0A4Q2S6G9"/>